<keyword evidence="5" id="KW-0067">ATP-binding</keyword>
<dbReference type="InterPro" id="IPR027417">
    <property type="entry name" value="P-loop_NTPase"/>
</dbReference>
<reference evidence="10" key="1">
    <citation type="submission" date="2022-07" db="EMBL/GenBank/DDBJ databases">
        <title>Draft genome sequence of Zalerion maritima ATCC 34329, a (micro)plastics degrading marine fungus.</title>
        <authorList>
            <person name="Paco A."/>
            <person name="Goncalves M.F.M."/>
            <person name="Rocha-Santos T.A.P."/>
            <person name="Alves A."/>
        </authorList>
    </citation>
    <scope>NUCLEOTIDE SEQUENCE</scope>
    <source>
        <strain evidence="10">ATCC 34329</strain>
    </source>
</reference>
<keyword evidence="11" id="KW-1185">Reference proteome</keyword>
<dbReference type="Gene3D" id="3.40.50.300">
    <property type="entry name" value="P-loop containing nucleotide triphosphate hydrolases"/>
    <property type="match status" value="2"/>
</dbReference>
<dbReference type="CDD" id="cd17917">
    <property type="entry name" value="DEXHc_RHA-like"/>
    <property type="match status" value="1"/>
</dbReference>
<comment type="catalytic activity">
    <reaction evidence="6">
        <text>ATP + H2O = ADP + phosphate + H(+)</text>
        <dbReference type="Rhea" id="RHEA:13065"/>
        <dbReference type="ChEBI" id="CHEBI:15377"/>
        <dbReference type="ChEBI" id="CHEBI:15378"/>
        <dbReference type="ChEBI" id="CHEBI:30616"/>
        <dbReference type="ChEBI" id="CHEBI:43474"/>
        <dbReference type="ChEBI" id="CHEBI:456216"/>
        <dbReference type="EC" id="3.6.4.13"/>
    </reaction>
</comment>
<evidence type="ECO:0000313" key="11">
    <source>
        <dbReference type="Proteomes" id="UP001201980"/>
    </source>
</evidence>
<dbReference type="GO" id="GO:0003725">
    <property type="term" value="F:double-stranded RNA binding"/>
    <property type="evidence" value="ECO:0007669"/>
    <property type="project" value="TreeGrafter"/>
</dbReference>
<keyword evidence="2" id="KW-0547">Nucleotide-binding</keyword>
<dbReference type="FunFam" id="3.40.50.300:FF:000145">
    <property type="entry name" value="probable ATP-dependent RNA helicase DHX40"/>
    <property type="match status" value="1"/>
</dbReference>
<dbReference type="SMART" id="SM00490">
    <property type="entry name" value="HELICc"/>
    <property type="match status" value="1"/>
</dbReference>
<sequence length="734" mass="82241">MATKRQSGTDSAVDRPYKRQKKQDPYIVGRKELPIWRYKDQIKEAMLKKDVLIVVGATGSGKSTQVPQFLFREDWCQRRIIKAPRHTGKDGSNKNDGVIRYDEDRNDAEDNRMEDAGVGGLIAITQPRRVAATTLAHRVSREAGTPLNEGTKGLVGYSVRFDHKIPRGTKIKFLTEGMLLQELIHDPNLRQYSAIIVDEIHERSVDVDLLSGFLKQILQGDNAGRGGIPLKVIIMSATADVEEIQQFFAHTTTGSNDNSNSKASNIEVLQVEGRQHPVTVIHSPNPVPRLDVQDAITKRVFQINQTEPLPGDILAFMTGQEEIESTQKLIEEYAKSLPKGVPSVRVFPLYGQLSMDSQAEAFKPVKEPRTRKVVLATNIAETSVTVPGVRYVIDCGDAKVKLFLPNQQIECLRAIPISKSSVTQRTGRAGREAPGKCYRLYTKGDYSKFMDADLPEILRVDIAGAILAMKARGIKDIHSFPLMDPPEPERVEKALVQLHFMGALSNATGEITDIGKKMALFPVTAPYGRVLIAAADPSSNCLLEAIDIISCITAGESIFYQLRSEEEAEEVEELRMQLYRREGDLLTYLMAMQAYTSENTNRVVWCKDRRINIRNIRQALKIRKQLRFLCKDRGLIDEIPRDPQPFIPMSPERADILLKCFLRGFALKTAFLAPDKSYITSQGRHQVAIHPSSVLRGRKKEAIMYLEHVVTQKSYAKKVSAVQAQWVLDALNGK</sequence>
<protein>
    <recommendedName>
        <fullName evidence="1">RNA helicase</fullName>
        <ecNumber evidence="1">3.6.4.13</ecNumber>
    </recommendedName>
</protein>
<evidence type="ECO:0000256" key="2">
    <source>
        <dbReference type="ARBA" id="ARBA00022741"/>
    </source>
</evidence>
<dbReference type="PROSITE" id="PS51192">
    <property type="entry name" value="HELICASE_ATP_BIND_1"/>
    <property type="match status" value="1"/>
</dbReference>
<dbReference type="InterPro" id="IPR011545">
    <property type="entry name" value="DEAD/DEAH_box_helicase_dom"/>
</dbReference>
<dbReference type="Gene3D" id="1.20.120.1080">
    <property type="match status" value="1"/>
</dbReference>
<dbReference type="GO" id="GO:0003724">
    <property type="term" value="F:RNA helicase activity"/>
    <property type="evidence" value="ECO:0007669"/>
    <property type="project" value="UniProtKB-EC"/>
</dbReference>
<dbReference type="AlphaFoldDB" id="A0AAD5RVL3"/>
<proteinExistence type="predicted"/>
<name>A0AAD5RVL3_9PEZI</name>
<dbReference type="GO" id="GO:0045943">
    <property type="term" value="P:positive regulation of transcription by RNA polymerase I"/>
    <property type="evidence" value="ECO:0007669"/>
    <property type="project" value="TreeGrafter"/>
</dbReference>
<dbReference type="InterPro" id="IPR002464">
    <property type="entry name" value="DNA/RNA_helicase_DEAH_CS"/>
</dbReference>
<dbReference type="PROSITE" id="PS51194">
    <property type="entry name" value="HELICASE_CTER"/>
    <property type="match status" value="1"/>
</dbReference>
<dbReference type="InterPro" id="IPR007502">
    <property type="entry name" value="Helicase-assoc_dom"/>
</dbReference>
<dbReference type="GO" id="GO:0005730">
    <property type="term" value="C:nucleolus"/>
    <property type="evidence" value="ECO:0007669"/>
    <property type="project" value="TreeGrafter"/>
</dbReference>
<dbReference type="InterPro" id="IPR011709">
    <property type="entry name" value="DEAD-box_helicase_OB_fold"/>
</dbReference>
<evidence type="ECO:0000256" key="4">
    <source>
        <dbReference type="ARBA" id="ARBA00022806"/>
    </source>
</evidence>
<dbReference type="Proteomes" id="UP001201980">
    <property type="component" value="Unassembled WGS sequence"/>
</dbReference>
<dbReference type="CDD" id="cd18791">
    <property type="entry name" value="SF2_C_RHA"/>
    <property type="match status" value="1"/>
</dbReference>
<evidence type="ECO:0000313" key="10">
    <source>
        <dbReference type="EMBL" id="KAJ2900293.1"/>
    </source>
</evidence>
<dbReference type="EC" id="3.6.4.13" evidence="1"/>
<evidence type="ECO:0000256" key="6">
    <source>
        <dbReference type="ARBA" id="ARBA00047984"/>
    </source>
</evidence>
<dbReference type="Pfam" id="PF21010">
    <property type="entry name" value="HA2_C"/>
    <property type="match status" value="1"/>
</dbReference>
<dbReference type="InterPro" id="IPR048333">
    <property type="entry name" value="HA2_WH"/>
</dbReference>
<feature type="compositionally biased region" description="Polar residues" evidence="7">
    <location>
        <begin position="1"/>
        <end position="10"/>
    </location>
</feature>
<dbReference type="SMART" id="SM00847">
    <property type="entry name" value="HA2"/>
    <property type="match status" value="1"/>
</dbReference>
<dbReference type="InterPro" id="IPR014001">
    <property type="entry name" value="Helicase_ATP-bd"/>
</dbReference>
<dbReference type="Pfam" id="PF07717">
    <property type="entry name" value="OB_NTP_bind"/>
    <property type="match status" value="1"/>
</dbReference>
<feature type="region of interest" description="Disordered" evidence="7">
    <location>
        <begin position="1"/>
        <end position="24"/>
    </location>
</feature>
<dbReference type="GO" id="GO:0005524">
    <property type="term" value="F:ATP binding"/>
    <property type="evidence" value="ECO:0007669"/>
    <property type="project" value="UniProtKB-KW"/>
</dbReference>
<dbReference type="PANTHER" id="PTHR18934">
    <property type="entry name" value="ATP-DEPENDENT RNA HELICASE"/>
    <property type="match status" value="1"/>
</dbReference>
<evidence type="ECO:0000256" key="7">
    <source>
        <dbReference type="SAM" id="MobiDB-lite"/>
    </source>
</evidence>
<keyword evidence="4" id="KW-0347">Helicase</keyword>
<organism evidence="10 11">
    <name type="scientific">Zalerion maritima</name>
    <dbReference type="NCBI Taxonomy" id="339359"/>
    <lineage>
        <taxon>Eukaryota</taxon>
        <taxon>Fungi</taxon>
        <taxon>Dikarya</taxon>
        <taxon>Ascomycota</taxon>
        <taxon>Pezizomycotina</taxon>
        <taxon>Sordariomycetes</taxon>
        <taxon>Lulworthiomycetidae</taxon>
        <taxon>Lulworthiales</taxon>
        <taxon>Lulworthiaceae</taxon>
        <taxon>Zalerion</taxon>
    </lineage>
</organism>
<evidence type="ECO:0000256" key="1">
    <source>
        <dbReference type="ARBA" id="ARBA00012552"/>
    </source>
</evidence>
<dbReference type="PROSITE" id="PS00690">
    <property type="entry name" value="DEAH_ATP_HELICASE"/>
    <property type="match status" value="1"/>
</dbReference>
<dbReference type="EMBL" id="JAKWBI020000175">
    <property type="protein sequence ID" value="KAJ2900293.1"/>
    <property type="molecule type" value="Genomic_DNA"/>
</dbReference>
<dbReference type="GO" id="GO:1990904">
    <property type="term" value="C:ribonucleoprotein complex"/>
    <property type="evidence" value="ECO:0007669"/>
    <property type="project" value="UniProtKB-ARBA"/>
</dbReference>
<evidence type="ECO:0000256" key="5">
    <source>
        <dbReference type="ARBA" id="ARBA00022840"/>
    </source>
</evidence>
<dbReference type="Pfam" id="PF04408">
    <property type="entry name" value="WHD_HA2"/>
    <property type="match status" value="1"/>
</dbReference>
<evidence type="ECO:0000259" key="8">
    <source>
        <dbReference type="PROSITE" id="PS51192"/>
    </source>
</evidence>
<feature type="domain" description="Helicase ATP-binding" evidence="8">
    <location>
        <begin position="43"/>
        <end position="257"/>
    </location>
</feature>
<evidence type="ECO:0000259" key="9">
    <source>
        <dbReference type="PROSITE" id="PS51194"/>
    </source>
</evidence>
<gene>
    <name evidence="10" type="ORF">MKZ38_002511</name>
</gene>
<dbReference type="Pfam" id="PF00270">
    <property type="entry name" value="DEAD"/>
    <property type="match status" value="1"/>
</dbReference>
<evidence type="ECO:0000256" key="3">
    <source>
        <dbReference type="ARBA" id="ARBA00022801"/>
    </source>
</evidence>
<dbReference type="SUPFAM" id="SSF52540">
    <property type="entry name" value="P-loop containing nucleoside triphosphate hydrolases"/>
    <property type="match status" value="1"/>
</dbReference>
<feature type="domain" description="Helicase C-terminal" evidence="9">
    <location>
        <begin position="295"/>
        <end position="473"/>
    </location>
</feature>
<keyword evidence="3" id="KW-0378">Hydrolase</keyword>
<dbReference type="InterPro" id="IPR001650">
    <property type="entry name" value="Helicase_C-like"/>
</dbReference>
<dbReference type="GO" id="GO:0016787">
    <property type="term" value="F:hydrolase activity"/>
    <property type="evidence" value="ECO:0007669"/>
    <property type="project" value="UniProtKB-KW"/>
</dbReference>
<accession>A0AAD5RVL3</accession>
<comment type="caution">
    <text evidence="10">The sequence shown here is derived from an EMBL/GenBank/DDBJ whole genome shotgun (WGS) entry which is preliminary data.</text>
</comment>
<dbReference type="Pfam" id="PF00271">
    <property type="entry name" value="Helicase_C"/>
    <property type="match status" value="1"/>
</dbReference>
<dbReference type="SMART" id="SM00487">
    <property type="entry name" value="DEXDc"/>
    <property type="match status" value="1"/>
</dbReference>
<dbReference type="PANTHER" id="PTHR18934:SF118">
    <property type="entry name" value="ATP-DEPENDENT RNA HELICASE DHX33"/>
    <property type="match status" value="1"/>
</dbReference>